<keyword evidence="3" id="KW-1185">Reference proteome</keyword>
<dbReference type="OrthoDB" id="5738271at2"/>
<dbReference type="InterPro" id="IPR007607">
    <property type="entry name" value="BacA/B"/>
</dbReference>
<dbReference type="PANTHER" id="PTHR35024:SF4">
    <property type="entry name" value="POLYMER-FORMING CYTOSKELETAL PROTEIN"/>
    <property type="match status" value="1"/>
</dbReference>
<dbReference type="PANTHER" id="PTHR35024">
    <property type="entry name" value="HYPOTHETICAL CYTOSOLIC PROTEIN"/>
    <property type="match status" value="1"/>
</dbReference>
<evidence type="ECO:0000313" key="2">
    <source>
        <dbReference type="EMBL" id="SEO06902.1"/>
    </source>
</evidence>
<gene>
    <name evidence="2" type="ORF">SAMN05216227_10442</name>
</gene>
<comment type="similarity">
    <text evidence="1">Belongs to the bactofilin family.</text>
</comment>
<evidence type="ECO:0000256" key="1">
    <source>
        <dbReference type="ARBA" id="ARBA00044755"/>
    </source>
</evidence>
<name>A0A1H8LP30_9RHOB</name>
<dbReference type="RefSeq" id="WP_050520314.1">
    <property type="nucleotide sequence ID" value="NZ_FOCO01000044.1"/>
</dbReference>
<proteinExistence type="inferred from homology"/>
<protein>
    <submittedName>
        <fullName evidence="2">Protein CcmA, bactofilin family</fullName>
    </submittedName>
</protein>
<dbReference type="Proteomes" id="UP000183002">
    <property type="component" value="Unassembled WGS sequence"/>
</dbReference>
<dbReference type="AlphaFoldDB" id="A0A1H8LP30"/>
<dbReference type="STRING" id="1077947.SAMN05216227_10442"/>
<organism evidence="2 3">
    <name type="scientific">Pseudorhodobacter antarcticus</name>
    <dbReference type="NCBI Taxonomy" id="1077947"/>
    <lineage>
        <taxon>Bacteria</taxon>
        <taxon>Pseudomonadati</taxon>
        <taxon>Pseudomonadota</taxon>
        <taxon>Alphaproteobacteria</taxon>
        <taxon>Rhodobacterales</taxon>
        <taxon>Paracoccaceae</taxon>
        <taxon>Pseudorhodobacter</taxon>
    </lineage>
</organism>
<sequence length="109" mass="11090">MSNSSPAGKSVLASDLKITGDIVSKGSIEVMGEIDGSITADSVIVSHEGNVKGTIAAKTVDMRGSMNGKVDSGTLTLRSAAQVTAEVVYTTLSIESGAQVEGSFKIKKA</sequence>
<dbReference type="Pfam" id="PF04519">
    <property type="entry name" value="Bactofilin"/>
    <property type="match status" value="1"/>
</dbReference>
<evidence type="ECO:0000313" key="3">
    <source>
        <dbReference type="Proteomes" id="UP000183002"/>
    </source>
</evidence>
<dbReference type="EMBL" id="FOCO01000044">
    <property type="protein sequence ID" value="SEO06902.1"/>
    <property type="molecule type" value="Genomic_DNA"/>
</dbReference>
<accession>A0A1H8LP30</accession>
<reference evidence="2 3" key="1">
    <citation type="submission" date="2016-10" db="EMBL/GenBank/DDBJ databases">
        <authorList>
            <person name="de Groot N.N."/>
        </authorList>
    </citation>
    <scope>NUCLEOTIDE SEQUENCE [LARGE SCALE GENOMIC DNA]</scope>
    <source>
        <strain evidence="2 3">CGMCC 1.10836</strain>
    </source>
</reference>